<sequence length="59" mass="6758">MKLNDLMIKPLKEVVEECNVVNIKNITDDKGTIIKVIVEYTPKDFAPAKNLTDLTIDRR</sequence>
<gene>
    <name evidence="1" type="ORF">10S11_69</name>
</gene>
<organism evidence="1">
    <name type="scientific">uncultured Caudovirales phage</name>
    <dbReference type="NCBI Taxonomy" id="2100421"/>
    <lineage>
        <taxon>Viruses</taxon>
        <taxon>Duplodnaviria</taxon>
        <taxon>Heunggongvirae</taxon>
        <taxon>Uroviricota</taxon>
        <taxon>Caudoviricetes</taxon>
        <taxon>Peduoviridae</taxon>
        <taxon>Maltschvirus</taxon>
        <taxon>Maltschvirus maltsch</taxon>
    </lineage>
</organism>
<proteinExistence type="predicted"/>
<evidence type="ECO:0000313" key="1">
    <source>
        <dbReference type="EMBL" id="ASN68331.1"/>
    </source>
</evidence>
<protein>
    <submittedName>
        <fullName evidence="1">Uncharacterized protein</fullName>
    </submittedName>
</protein>
<dbReference type="EMBL" id="MF417875">
    <property type="protein sequence ID" value="ASN68331.1"/>
    <property type="molecule type" value="Genomic_DNA"/>
</dbReference>
<reference evidence="1" key="1">
    <citation type="submission" date="2017-06" db="EMBL/GenBank/DDBJ databases">
        <title>Novel phages from South African skin metaviromes.</title>
        <authorList>
            <person name="van Zyl L.J."/>
            <person name="Abrahams Y."/>
            <person name="Stander E.A."/>
            <person name="Kirby B.M."/>
            <person name="Clavaud C."/>
            <person name="Farcet C."/>
            <person name="Breton L."/>
            <person name="Trindade M.I."/>
        </authorList>
    </citation>
    <scope>NUCLEOTIDE SEQUENCE</scope>
</reference>
<name>A0A2H4J8C4_9CAUD</name>
<accession>A0A2H4J8C4</accession>